<keyword evidence="11" id="KW-1185">Reference proteome</keyword>
<evidence type="ECO:0000256" key="6">
    <source>
        <dbReference type="ARBA" id="ARBA00022989"/>
    </source>
</evidence>
<keyword evidence="2 9" id="KW-0813">Transport</keyword>
<proteinExistence type="inferred from homology"/>
<dbReference type="EMBL" id="JACVXA010000008">
    <property type="protein sequence ID" value="MBE3637377.1"/>
    <property type="molecule type" value="Genomic_DNA"/>
</dbReference>
<keyword evidence="4 9" id="KW-0812">Transmembrane</keyword>
<evidence type="ECO:0000256" key="3">
    <source>
        <dbReference type="ARBA" id="ARBA00022475"/>
    </source>
</evidence>
<evidence type="ECO:0000256" key="4">
    <source>
        <dbReference type="ARBA" id="ARBA00022692"/>
    </source>
</evidence>
<dbReference type="RefSeq" id="WP_193179905.1">
    <property type="nucleotide sequence ID" value="NZ_JACVXA010000008.1"/>
</dbReference>
<comment type="subcellular location">
    <subcellularLocation>
        <location evidence="9">Cell membrane</location>
        <topology evidence="9">Single-pass membrane protein</topology>
    </subcellularLocation>
    <subcellularLocation>
        <location evidence="1">Membrane</location>
    </subcellularLocation>
</comment>
<dbReference type="GO" id="GO:0043952">
    <property type="term" value="P:protein transport by the Sec complex"/>
    <property type="evidence" value="ECO:0007669"/>
    <property type="project" value="UniProtKB-UniRule"/>
</dbReference>
<comment type="similarity">
    <text evidence="9">Belongs to the SecE/SEC61-gamma family.</text>
</comment>
<dbReference type="InterPro" id="IPR038379">
    <property type="entry name" value="SecE_sf"/>
</dbReference>
<dbReference type="GO" id="GO:0008320">
    <property type="term" value="F:protein transmembrane transporter activity"/>
    <property type="evidence" value="ECO:0007669"/>
    <property type="project" value="UniProtKB-UniRule"/>
</dbReference>
<reference evidence="10" key="1">
    <citation type="submission" date="2020-09" db="EMBL/GenBank/DDBJ databases">
        <title>A novel bacterium of genus Mangrovicoccus, isolated from South China Sea.</title>
        <authorList>
            <person name="Huang H."/>
            <person name="Mo K."/>
            <person name="Hu Y."/>
        </authorList>
    </citation>
    <scope>NUCLEOTIDE SEQUENCE</scope>
    <source>
        <strain evidence="10">HB182678</strain>
    </source>
</reference>
<protein>
    <recommendedName>
        <fullName evidence="9">Protein translocase subunit SecE</fullName>
    </recommendedName>
</protein>
<accession>A0A8J7CW60</accession>
<evidence type="ECO:0000256" key="5">
    <source>
        <dbReference type="ARBA" id="ARBA00022927"/>
    </source>
</evidence>
<keyword evidence="8 9" id="KW-0472">Membrane</keyword>
<dbReference type="GO" id="GO:0065002">
    <property type="term" value="P:intracellular protein transmembrane transport"/>
    <property type="evidence" value="ECO:0007669"/>
    <property type="project" value="UniProtKB-UniRule"/>
</dbReference>
<dbReference type="GO" id="GO:0009306">
    <property type="term" value="P:protein secretion"/>
    <property type="evidence" value="ECO:0007669"/>
    <property type="project" value="UniProtKB-UniRule"/>
</dbReference>
<keyword evidence="6 9" id="KW-1133">Transmembrane helix</keyword>
<evidence type="ECO:0000256" key="1">
    <source>
        <dbReference type="ARBA" id="ARBA00004370"/>
    </source>
</evidence>
<dbReference type="GO" id="GO:0005886">
    <property type="term" value="C:plasma membrane"/>
    <property type="evidence" value="ECO:0007669"/>
    <property type="project" value="UniProtKB-SubCell"/>
</dbReference>
<evidence type="ECO:0000313" key="10">
    <source>
        <dbReference type="EMBL" id="MBE3637377.1"/>
    </source>
</evidence>
<dbReference type="GO" id="GO:0006605">
    <property type="term" value="P:protein targeting"/>
    <property type="evidence" value="ECO:0007669"/>
    <property type="project" value="UniProtKB-UniRule"/>
</dbReference>
<dbReference type="PANTHER" id="PTHR33910">
    <property type="entry name" value="PROTEIN TRANSLOCASE SUBUNIT SECE"/>
    <property type="match status" value="1"/>
</dbReference>
<keyword evidence="5 9" id="KW-0653">Protein transport</keyword>
<dbReference type="Pfam" id="PF00584">
    <property type="entry name" value="SecE"/>
    <property type="match status" value="1"/>
</dbReference>
<evidence type="ECO:0000313" key="11">
    <source>
        <dbReference type="Proteomes" id="UP000609121"/>
    </source>
</evidence>
<dbReference type="Gene3D" id="1.20.5.1030">
    <property type="entry name" value="Preprotein translocase secy subunit"/>
    <property type="match status" value="1"/>
</dbReference>
<sequence>MATTNPVQFIQQVRGEISKIAWPTRREVLITSLMVIVLTAIFALFFTVVDMGIRFGLQSVLTAFGS</sequence>
<keyword evidence="3 9" id="KW-1003">Cell membrane</keyword>
<dbReference type="NCBIfam" id="TIGR00964">
    <property type="entry name" value="secE_bact"/>
    <property type="match status" value="1"/>
</dbReference>
<dbReference type="PROSITE" id="PS01067">
    <property type="entry name" value="SECE_SEC61G"/>
    <property type="match status" value="1"/>
</dbReference>
<evidence type="ECO:0000256" key="7">
    <source>
        <dbReference type="ARBA" id="ARBA00023010"/>
    </source>
</evidence>
<dbReference type="InterPro" id="IPR005807">
    <property type="entry name" value="SecE_bac"/>
</dbReference>
<name>A0A8J7CW60_9RHOB</name>
<evidence type="ECO:0000256" key="9">
    <source>
        <dbReference type="HAMAP-Rule" id="MF_00422"/>
    </source>
</evidence>
<organism evidence="10 11">
    <name type="scientific">Mangrovicoccus algicola</name>
    <dbReference type="NCBI Taxonomy" id="2771008"/>
    <lineage>
        <taxon>Bacteria</taxon>
        <taxon>Pseudomonadati</taxon>
        <taxon>Pseudomonadota</taxon>
        <taxon>Alphaproteobacteria</taxon>
        <taxon>Rhodobacterales</taxon>
        <taxon>Paracoccaceae</taxon>
        <taxon>Mangrovicoccus</taxon>
    </lineage>
</organism>
<evidence type="ECO:0000256" key="8">
    <source>
        <dbReference type="ARBA" id="ARBA00023136"/>
    </source>
</evidence>
<evidence type="ECO:0000256" key="2">
    <source>
        <dbReference type="ARBA" id="ARBA00022448"/>
    </source>
</evidence>
<dbReference type="HAMAP" id="MF_00422">
    <property type="entry name" value="SecE"/>
    <property type="match status" value="1"/>
</dbReference>
<comment type="function">
    <text evidence="9">Essential subunit of the Sec protein translocation channel SecYEG. Clamps together the 2 halves of SecY. May contact the channel plug during translocation.</text>
</comment>
<gene>
    <name evidence="9 10" type="primary">secE</name>
    <name evidence="10" type="ORF">ICN82_04065</name>
</gene>
<dbReference type="InterPro" id="IPR001901">
    <property type="entry name" value="Translocase_SecE/Sec61-g"/>
</dbReference>
<feature type="transmembrane region" description="Helical" evidence="9">
    <location>
        <begin position="28"/>
        <end position="49"/>
    </location>
</feature>
<dbReference type="PANTHER" id="PTHR33910:SF1">
    <property type="entry name" value="PROTEIN TRANSLOCASE SUBUNIT SECE"/>
    <property type="match status" value="1"/>
</dbReference>
<keyword evidence="7 9" id="KW-0811">Translocation</keyword>
<comment type="caution">
    <text evidence="10">The sequence shown here is derived from an EMBL/GenBank/DDBJ whole genome shotgun (WGS) entry which is preliminary data.</text>
</comment>
<dbReference type="Proteomes" id="UP000609121">
    <property type="component" value="Unassembled WGS sequence"/>
</dbReference>
<dbReference type="AlphaFoldDB" id="A0A8J7CW60"/>
<comment type="subunit">
    <text evidence="9">Component of the Sec protein translocase complex. Heterotrimer consisting of SecY, SecE and SecG subunits. The heterotrimers can form oligomers, although 1 heterotrimer is thought to be able to translocate proteins. Interacts with the ribosome. Interacts with SecDF, and other proteins may be involved. Interacts with SecA.</text>
</comment>